<dbReference type="InterPro" id="IPR036974">
    <property type="entry name" value="PUA_sf"/>
</dbReference>
<dbReference type="PANTHER" id="PTHR43654">
    <property type="entry name" value="GLUTAMATE 5-KINASE"/>
    <property type="match status" value="1"/>
</dbReference>
<dbReference type="Proteomes" id="UP000249645">
    <property type="component" value="Unassembled WGS sequence"/>
</dbReference>
<dbReference type="InterPro" id="IPR036393">
    <property type="entry name" value="AceGlu_kinase-like_sf"/>
</dbReference>
<dbReference type="AlphaFoldDB" id="A0A2W5EJC0"/>
<dbReference type="PROSITE" id="PS50890">
    <property type="entry name" value="PUA"/>
    <property type="match status" value="1"/>
</dbReference>
<keyword evidence="3" id="KW-0641">Proline biosynthesis</keyword>
<evidence type="ECO:0000256" key="3">
    <source>
        <dbReference type="ARBA" id="ARBA00022650"/>
    </source>
</evidence>
<dbReference type="PANTHER" id="PTHR43654:SF1">
    <property type="entry name" value="ISOPENTENYL PHOSPHATE KINASE"/>
    <property type="match status" value="1"/>
</dbReference>
<dbReference type="Pfam" id="PF00696">
    <property type="entry name" value="AA_kinase"/>
    <property type="match status" value="1"/>
</dbReference>
<evidence type="ECO:0000259" key="8">
    <source>
        <dbReference type="SMART" id="SM00359"/>
    </source>
</evidence>
<dbReference type="InterPro" id="IPR015947">
    <property type="entry name" value="PUA-like_sf"/>
</dbReference>
<evidence type="ECO:0000313" key="10">
    <source>
        <dbReference type="Proteomes" id="UP000249645"/>
    </source>
</evidence>
<keyword evidence="2" id="KW-0028">Amino-acid biosynthesis</keyword>
<name>A0A2W5EJC0_9SPHI</name>
<evidence type="ECO:0000256" key="7">
    <source>
        <dbReference type="ARBA" id="ARBA00022840"/>
    </source>
</evidence>
<evidence type="ECO:0000256" key="5">
    <source>
        <dbReference type="ARBA" id="ARBA00022741"/>
    </source>
</evidence>
<proteinExistence type="predicted"/>
<sequence>MAKQVLVVKVGSALLNNAKGNIDNRTIKTISDEIGSLSEKYNMVLVSSGSVSSGKKYIKGYKGSTLERKAASAIGNPLLLRMYGQYFSKQGKMVAQVLCERHHFSDRHLFLQMKNTFHEFWKNNIIPIVNENDMVSNFELRFSDNDELATLIAVGFDAQNLILCTSAGGFRDKTNNIVPLVDKIGPSVLELVRMEKSAVGLGGMLSKLTFSKLATSLGIQVVMCGLEGDKPIKRALTGTNGTVFLPKKTTLKSRNKWLASSSVTIGEIILDDGAVIAVSNRHSLLTVGVISVNGKFLAHEFVKLLDSDNNLLGVSKVKLSSKDILASLKTKHVLAAHADDIVLL</sequence>
<dbReference type="GO" id="GO:0005829">
    <property type="term" value="C:cytosol"/>
    <property type="evidence" value="ECO:0007669"/>
    <property type="project" value="TreeGrafter"/>
</dbReference>
<keyword evidence="6 9" id="KW-0418">Kinase</keyword>
<gene>
    <name evidence="9" type="primary">proB</name>
    <name evidence="9" type="ORF">DI598_14795</name>
</gene>
<dbReference type="InterPro" id="IPR011529">
    <property type="entry name" value="Glu_5kinase"/>
</dbReference>
<keyword evidence="7" id="KW-0067">ATP-binding</keyword>
<dbReference type="InterPro" id="IPR005715">
    <property type="entry name" value="Glu_5kinase/COase_Synthase"/>
</dbReference>
<dbReference type="NCBIfam" id="TIGR01027">
    <property type="entry name" value="proB"/>
    <property type="match status" value="1"/>
</dbReference>
<dbReference type="EMBL" id="QFOI01000328">
    <property type="protein sequence ID" value="PZP44201.1"/>
    <property type="molecule type" value="Genomic_DNA"/>
</dbReference>
<evidence type="ECO:0000256" key="2">
    <source>
        <dbReference type="ARBA" id="ARBA00022605"/>
    </source>
</evidence>
<comment type="caution">
    <text evidence="9">The sequence shown here is derived from an EMBL/GenBank/DDBJ whole genome shotgun (WGS) entry which is preliminary data.</text>
</comment>
<protein>
    <submittedName>
        <fullName evidence="9">Glutamate 5-kinase</fullName>
    </submittedName>
</protein>
<keyword evidence="4" id="KW-0808">Transferase</keyword>
<dbReference type="SUPFAM" id="SSF88697">
    <property type="entry name" value="PUA domain-like"/>
    <property type="match status" value="1"/>
</dbReference>
<evidence type="ECO:0000256" key="1">
    <source>
        <dbReference type="ARBA" id="ARBA00022490"/>
    </source>
</evidence>
<dbReference type="Gene3D" id="2.30.130.10">
    <property type="entry name" value="PUA domain"/>
    <property type="match status" value="1"/>
</dbReference>
<dbReference type="InterPro" id="IPR002478">
    <property type="entry name" value="PUA"/>
</dbReference>
<dbReference type="InterPro" id="IPR001048">
    <property type="entry name" value="Asp/Glu/Uridylate_kinase"/>
</dbReference>
<dbReference type="GO" id="GO:0008652">
    <property type="term" value="P:amino acid biosynthetic process"/>
    <property type="evidence" value="ECO:0007669"/>
    <property type="project" value="UniProtKB-KW"/>
</dbReference>
<feature type="domain" description="PUA" evidence="8">
    <location>
        <begin position="266"/>
        <end position="342"/>
    </location>
</feature>
<accession>A0A2W5EJC0</accession>
<dbReference type="InterPro" id="IPR001057">
    <property type="entry name" value="Glu/AcGlu_kinase"/>
</dbReference>
<evidence type="ECO:0000313" key="9">
    <source>
        <dbReference type="EMBL" id="PZP44201.1"/>
    </source>
</evidence>
<evidence type="ECO:0000256" key="6">
    <source>
        <dbReference type="ARBA" id="ARBA00022777"/>
    </source>
</evidence>
<dbReference type="SUPFAM" id="SSF53633">
    <property type="entry name" value="Carbamate kinase-like"/>
    <property type="match status" value="1"/>
</dbReference>
<dbReference type="GO" id="GO:0005524">
    <property type="term" value="F:ATP binding"/>
    <property type="evidence" value="ECO:0007669"/>
    <property type="project" value="UniProtKB-KW"/>
</dbReference>
<organism evidence="9 10">
    <name type="scientific">Pseudopedobacter saltans</name>
    <dbReference type="NCBI Taxonomy" id="151895"/>
    <lineage>
        <taxon>Bacteria</taxon>
        <taxon>Pseudomonadati</taxon>
        <taxon>Bacteroidota</taxon>
        <taxon>Sphingobacteriia</taxon>
        <taxon>Sphingobacteriales</taxon>
        <taxon>Sphingobacteriaceae</taxon>
        <taxon>Pseudopedobacter</taxon>
    </lineage>
</organism>
<dbReference type="PIRSF" id="PIRSF000729">
    <property type="entry name" value="GK"/>
    <property type="match status" value="1"/>
</dbReference>
<dbReference type="Pfam" id="PF01472">
    <property type="entry name" value="PUA"/>
    <property type="match status" value="1"/>
</dbReference>
<dbReference type="Gene3D" id="3.40.1160.10">
    <property type="entry name" value="Acetylglutamate kinase-like"/>
    <property type="match status" value="1"/>
</dbReference>
<dbReference type="PRINTS" id="PR00474">
    <property type="entry name" value="GLU5KINASE"/>
</dbReference>
<dbReference type="GO" id="GO:0004349">
    <property type="term" value="F:glutamate 5-kinase activity"/>
    <property type="evidence" value="ECO:0007669"/>
    <property type="project" value="InterPro"/>
</dbReference>
<dbReference type="GO" id="GO:0003723">
    <property type="term" value="F:RNA binding"/>
    <property type="evidence" value="ECO:0007669"/>
    <property type="project" value="InterPro"/>
</dbReference>
<evidence type="ECO:0000256" key="4">
    <source>
        <dbReference type="ARBA" id="ARBA00022679"/>
    </source>
</evidence>
<keyword evidence="1" id="KW-0963">Cytoplasm</keyword>
<reference evidence="9 10" key="1">
    <citation type="submission" date="2017-11" db="EMBL/GenBank/DDBJ databases">
        <title>Infants hospitalized years apart are colonized by the same room-sourced microbial strains.</title>
        <authorList>
            <person name="Brooks B."/>
            <person name="Olm M.R."/>
            <person name="Firek B.A."/>
            <person name="Baker R."/>
            <person name="Thomas B.C."/>
            <person name="Morowitz M.J."/>
            <person name="Banfield J.F."/>
        </authorList>
    </citation>
    <scope>NUCLEOTIDE SEQUENCE [LARGE SCALE GENOMIC DNA]</scope>
    <source>
        <strain evidence="9">S2_009_000_R2_76</strain>
    </source>
</reference>
<dbReference type="SMART" id="SM00359">
    <property type="entry name" value="PUA"/>
    <property type="match status" value="1"/>
</dbReference>
<keyword evidence="5" id="KW-0547">Nucleotide-binding</keyword>